<dbReference type="Proteomes" id="UP000500909">
    <property type="component" value="Segment"/>
</dbReference>
<accession>A0A6G8R2F4</accession>
<protein>
    <submittedName>
        <fullName evidence="2">ParB-like nuclease domain protein</fullName>
    </submittedName>
</protein>
<evidence type="ECO:0000259" key="1">
    <source>
        <dbReference type="SMART" id="SM00470"/>
    </source>
</evidence>
<proteinExistence type="predicted"/>
<dbReference type="SUPFAM" id="SSF110849">
    <property type="entry name" value="ParB/Sulfiredoxin"/>
    <property type="match status" value="1"/>
</dbReference>
<dbReference type="Gene3D" id="3.90.1530.10">
    <property type="entry name" value="Conserved hypothetical protein from pyrococcus furiosus pfu- 392566-001, ParB domain"/>
    <property type="match status" value="1"/>
</dbReference>
<evidence type="ECO:0000313" key="2">
    <source>
        <dbReference type="EMBL" id="QIN94395.1"/>
    </source>
</evidence>
<dbReference type="GeneID" id="55816787"/>
<dbReference type="Pfam" id="PF02195">
    <property type="entry name" value="ParB_N"/>
    <property type="match status" value="1"/>
</dbReference>
<dbReference type="InterPro" id="IPR036086">
    <property type="entry name" value="ParB/Sulfiredoxin_sf"/>
</dbReference>
<dbReference type="EMBL" id="MT024868">
    <property type="protein sequence ID" value="QIN94395.1"/>
    <property type="molecule type" value="Genomic_DNA"/>
</dbReference>
<evidence type="ECO:0000313" key="3">
    <source>
        <dbReference type="Proteomes" id="UP000500909"/>
    </source>
</evidence>
<organism evidence="2 3">
    <name type="scientific">Arthrobacter phage Abba</name>
    <dbReference type="NCBI Taxonomy" id="2713256"/>
    <lineage>
        <taxon>Viruses</taxon>
        <taxon>Duplodnaviria</taxon>
        <taxon>Heunggongvirae</taxon>
        <taxon>Uroviricota</taxon>
        <taxon>Caudoviricetes</taxon>
        <taxon>Berryhillviridae</taxon>
        <taxon>Ayohtrevirus</taxon>
        <taxon>Ayohtrevirus abba</taxon>
    </lineage>
</organism>
<dbReference type="KEGG" id="vg:55816787"/>
<reference evidence="2 3" key="1">
    <citation type="submission" date="2020-02" db="EMBL/GenBank/DDBJ databases">
        <authorList>
            <person name="Bojorquez D.A."/>
            <person name="Alcantara J.K.D.L."/>
            <person name="Arambulo J.M.L."/>
            <person name="Budzinski C.A."/>
            <person name="Campbell G.A."/>
            <person name="Dosanjh M.K."/>
            <person name="Gallardo M.A."/>
            <person name="Huang C."/>
            <person name="Nguyen N."/>
            <person name="Yee O.M."/>
            <person name="Ngo R.T."/>
            <person name="Kapinos A."/>
            <person name="Freise A.C."/>
            <person name="Reddi K."/>
            <person name="Moberg-Parker J."/>
            <person name="Garlena R.A."/>
            <person name="Russell D.A."/>
            <person name="Pope W.H."/>
            <person name="Jacobs-Sera D."/>
            <person name="Hatfull G.F."/>
        </authorList>
    </citation>
    <scope>NUCLEOTIDE SEQUENCE [LARGE SCALE GENOMIC DNA]</scope>
</reference>
<feature type="domain" description="ParB-like N-terminal" evidence="1">
    <location>
        <begin position="32"/>
        <end position="116"/>
    </location>
</feature>
<dbReference type="RefSeq" id="YP_009887332.1">
    <property type="nucleotide sequence ID" value="NC_049498.1"/>
</dbReference>
<dbReference type="InterPro" id="IPR003115">
    <property type="entry name" value="ParB_N"/>
</dbReference>
<sequence length="192" mass="20991">MSKPIVIEAGDLPKLAAALKKKPRVEHDLTIQYLPEAELAFYPGNSRKGDEDAIDESIGENGFFAPLTVQKSTGYILIGNHRFKVGKERYGLTRFPCVVVDVDDRAALKINLADNKTSDGSTYDNEKLIELLNELDDDFEGTAWTADELADLEDALNGGGIEDEGPADLKPASVVICPNCAHEFDPNLNKLD</sequence>
<name>A0A6G8R2F4_9CAUD</name>
<gene>
    <name evidence="2" type="primary">66</name>
    <name evidence="2" type="ORF">SEA_ABBA_66</name>
</gene>
<dbReference type="SMART" id="SM00470">
    <property type="entry name" value="ParB"/>
    <property type="match status" value="1"/>
</dbReference>
<keyword evidence="3" id="KW-1185">Reference proteome</keyword>